<comment type="caution">
    <text evidence="2">The sequence shown here is derived from an EMBL/GenBank/DDBJ whole genome shotgun (WGS) entry which is preliminary data.</text>
</comment>
<accession>A0AAV6KK04</accession>
<protein>
    <submittedName>
        <fullName evidence="2">Uncharacterized protein</fullName>
    </submittedName>
</protein>
<evidence type="ECO:0000256" key="1">
    <source>
        <dbReference type="SAM" id="Coils"/>
    </source>
</evidence>
<proteinExistence type="predicted"/>
<keyword evidence="3" id="KW-1185">Reference proteome</keyword>
<gene>
    <name evidence="2" type="ORF">RHGRI_010607</name>
</gene>
<reference evidence="2" key="1">
    <citation type="submission" date="2020-08" db="EMBL/GenBank/DDBJ databases">
        <title>Plant Genome Project.</title>
        <authorList>
            <person name="Zhang R.-G."/>
        </authorList>
    </citation>
    <scope>NUCLEOTIDE SEQUENCE</scope>
    <source>
        <strain evidence="2">WSP0</strain>
        <tissue evidence="2">Leaf</tissue>
    </source>
</reference>
<organism evidence="2 3">
    <name type="scientific">Rhododendron griersonianum</name>
    <dbReference type="NCBI Taxonomy" id="479676"/>
    <lineage>
        <taxon>Eukaryota</taxon>
        <taxon>Viridiplantae</taxon>
        <taxon>Streptophyta</taxon>
        <taxon>Embryophyta</taxon>
        <taxon>Tracheophyta</taxon>
        <taxon>Spermatophyta</taxon>
        <taxon>Magnoliopsida</taxon>
        <taxon>eudicotyledons</taxon>
        <taxon>Gunneridae</taxon>
        <taxon>Pentapetalae</taxon>
        <taxon>asterids</taxon>
        <taxon>Ericales</taxon>
        <taxon>Ericaceae</taxon>
        <taxon>Ericoideae</taxon>
        <taxon>Rhodoreae</taxon>
        <taxon>Rhododendron</taxon>
    </lineage>
</organism>
<dbReference type="Proteomes" id="UP000823749">
    <property type="component" value="Chromosome 4"/>
</dbReference>
<dbReference type="AlphaFoldDB" id="A0AAV6KK04"/>
<keyword evidence="1" id="KW-0175">Coiled coil</keyword>
<evidence type="ECO:0000313" key="3">
    <source>
        <dbReference type="Proteomes" id="UP000823749"/>
    </source>
</evidence>
<dbReference type="EMBL" id="JACTNZ010000004">
    <property type="protein sequence ID" value="KAG5552579.1"/>
    <property type="molecule type" value="Genomic_DNA"/>
</dbReference>
<name>A0AAV6KK04_9ERIC</name>
<evidence type="ECO:0000313" key="2">
    <source>
        <dbReference type="EMBL" id="KAG5552579.1"/>
    </source>
</evidence>
<sequence length="454" mass="51237">MELSMNRLPVLDRMKFAHQKVKTEKSIGLMSKHNESNDLDNGDEYDTEAIAVYMKNFKSFFKNQISKHDNNVKKQKQAYRVIKTWGDSESEKGDNNKDKDNYMTYVASLNSCEDSESSDNELEEEESIGDLETLKAEYNDLYSKSIKVNKMNIKLIEKLRDTEKINGNYARDLLASQAHEKELDEKNDLLNKKYANLTKNFNALQDEMHGCVENNKFLESNVVKLQRELDNANAIFKKMNTSSQALDDMLSVQKAGLNKEGLGYVEGVSSSKAGGKMVFVKANNSTLTPPVAEKAKSPIKMNNVEYACIKSNFSKAEKPSAPVKNITAKRGEVNSFKFKPICHYCGIKGHIRPKCFQLHGYPPVAHNHVVNNKAISKHGNIRKSWTASYTKYDNTRNMCGKNMALGVQPNKLCNTSQVKTRLIWVRRLDLKSHANLSTNSLDDTCLSGGVDLAF</sequence>
<feature type="coiled-coil region" evidence="1">
    <location>
        <begin position="180"/>
        <end position="242"/>
    </location>
</feature>